<keyword evidence="2" id="KW-1185">Reference proteome</keyword>
<sequence>MNGNDHAAAPREGASLFALLLSGGRRAIERMRTKKAFRRGDAVRAIAHRLALTAVLAGAGHAQAQNVHDDGWARISPRSGYGFGFYMEAVRPAGSTGTMPGKYDLLYRDWAQSAQSAAPLKALNHSPMVPPMDTQAGTVPGGFESTAMATLAPGLNGAVPLMVFAGSISNRCVAYYAACESNRFIHASVLNLHAP</sequence>
<proteinExistence type="predicted"/>
<reference evidence="1 2" key="1">
    <citation type="submission" date="2020-04" db="EMBL/GenBank/DDBJ databases">
        <authorList>
            <person name="De Canck E."/>
        </authorList>
    </citation>
    <scope>NUCLEOTIDE SEQUENCE [LARGE SCALE GENOMIC DNA]</scope>
    <source>
        <strain evidence="1 2">LMG 28688</strain>
    </source>
</reference>
<dbReference type="AlphaFoldDB" id="A0A6J5GL11"/>
<accession>A0A6J5GL11</accession>
<name>A0A6J5GL11_9BURK</name>
<dbReference type="Proteomes" id="UP000494119">
    <property type="component" value="Unassembled WGS sequence"/>
</dbReference>
<evidence type="ECO:0000313" key="1">
    <source>
        <dbReference type="EMBL" id="CAB3801310.1"/>
    </source>
</evidence>
<organism evidence="1 2">
    <name type="scientific">Paraburkholderia caffeinitolerans</name>
    <dbReference type="NCBI Taxonomy" id="1723730"/>
    <lineage>
        <taxon>Bacteria</taxon>
        <taxon>Pseudomonadati</taxon>
        <taxon>Pseudomonadota</taxon>
        <taxon>Betaproteobacteria</taxon>
        <taxon>Burkholderiales</taxon>
        <taxon>Burkholderiaceae</taxon>
        <taxon>Paraburkholderia</taxon>
    </lineage>
</organism>
<evidence type="ECO:0000313" key="2">
    <source>
        <dbReference type="Proteomes" id="UP000494119"/>
    </source>
</evidence>
<dbReference type="EMBL" id="CADIKL010000034">
    <property type="protein sequence ID" value="CAB3801310.1"/>
    <property type="molecule type" value="Genomic_DNA"/>
</dbReference>
<gene>
    <name evidence="1" type="ORF">LMG28688_05319</name>
</gene>
<protein>
    <submittedName>
        <fullName evidence="1">Uncharacterized protein</fullName>
    </submittedName>
</protein>